<reference evidence="2" key="1">
    <citation type="submission" date="2015-04" db="UniProtKB">
        <authorList>
            <consortium name="EnsemblPlants"/>
        </authorList>
    </citation>
    <scope>IDENTIFICATION</scope>
</reference>
<protein>
    <submittedName>
        <fullName evidence="2">Uncharacterized protein</fullName>
    </submittedName>
</protein>
<name>A0A0E0MKT0_ORYPU</name>
<dbReference type="HOGENOM" id="CLU_2378941_0_0_1"/>
<reference evidence="2" key="2">
    <citation type="submission" date="2018-05" db="EMBL/GenBank/DDBJ databases">
        <title>OpunRS2 (Oryza punctata Reference Sequence Version 2).</title>
        <authorList>
            <person name="Zhang J."/>
            <person name="Kudrna D."/>
            <person name="Lee S."/>
            <person name="Talag J."/>
            <person name="Welchert J."/>
            <person name="Wing R.A."/>
        </authorList>
    </citation>
    <scope>NUCLEOTIDE SEQUENCE [LARGE SCALE GENOMIC DNA]</scope>
</reference>
<feature type="region of interest" description="Disordered" evidence="1">
    <location>
        <begin position="42"/>
        <end position="82"/>
    </location>
</feature>
<dbReference type="EnsemblPlants" id="OPUNC12G06080.1">
    <property type="protein sequence ID" value="OPUNC12G06080.1"/>
    <property type="gene ID" value="OPUNC12G06080"/>
</dbReference>
<organism evidence="2">
    <name type="scientific">Oryza punctata</name>
    <name type="common">Red rice</name>
    <dbReference type="NCBI Taxonomy" id="4537"/>
    <lineage>
        <taxon>Eukaryota</taxon>
        <taxon>Viridiplantae</taxon>
        <taxon>Streptophyta</taxon>
        <taxon>Embryophyta</taxon>
        <taxon>Tracheophyta</taxon>
        <taxon>Spermatophyta</taxon>
        <taxon>Magnoliopsida</taxon>
        <taxon>Liliopsida</taxon>
        <taxon>Poales</taxon>
        <taxon>Poaceae</taxon>
        <taxon>BOP clade</taxon>
        <taxon>Oryzoideae</taxon>
        <taxon>Oryzeae</taxon>
        <taxon>Oryzinae</taxon>
        <taxon>Oryza</taxon>
    </lineage>
</organism>
<evidence type="ECO:0000256" key="1">
    <source>
        <dbReference type="SAM" id="MobiDB-lite"/>
    </source>
</evidence>
<accession>A0A0E0MKT0</accession>
<keyword evidence="3" id="KW-1185">Reference proteome</keyword>
<dbReference type="Gramene" id="OPUNC12G06080.1">
    <property type="protein sequence ID" value="OPUNC12G06080.1"/>
    <property type="gene ID" value="OPUNC12G06080"/>
</dbReference>
<feature type="compositionally biased region" description="Low complexity" evidence="1">
    <location>
        <begin position="70"/>
        <end position="80"/>
    </location>
</feature>
<dbReference type="Proteomes" id="UP000026962">
    <property type="component" value="Chromosome 12"/>
</dbReference>
<evidence type="ECO:0000313" key="2">
    <source>
        <dbReference type="EnsemblPlants" id="OPUNC12G06080.1"/>
    </source>
</evidence>
<evidence type="ECO:0000313" key="3">
    <source>
        <dbReference type="Proteomes" id="UP000026962"/>
    </source>
</evidence>
<dbReference type="AlphaFoldDB" id="A0A0E0MKT0"/>
<proteinExistence type="predicted"/>
<sequence length="95" mass="10299">KKENKKKYIVENSNSPESAAISLRNTGHALWFPPFLNANPGLSHLPVSVSSPPPPRRDRRGGETREGASEAEASELGFASLVEPAPAATRPRFCF</sequence>